<proteinExistence type="predicted"/>
<reference evidence="2 3" key="1">
    <citation type="journal article" date="2016" name="Antonie Van Leeuwenhoek">
        <title>Denitratimonas tolerans gen. nov., sp. nov., a denitrifying bacterium isolated from a bioreactor for tannery wastewater treatment.</title>
        <authorList>
            <person name="Han S.I."/>
            <person name="Kim J.O."/>
            <person name="Lee Y.R."/>
            <person name="Ekpeghere K.I."/>
            <person name="Koh S.C."/>
            <person name="Whang K.S."/>
        </authorList>
    </citation>
    <scope>NUCLEOTIDE SEQUENCE [LARGE SCALE GENOMIC DNA]</scope>
    <source>
        <strain evidence="2 3">KACC 17565</strain>
    </source>
</reference>
<dbReference type="RefSeq" id="WP_337334928.1">
    <property type="nucleotide sequence ID" value="NZ_JBBDHC010000006.1"/>
</dbReference>
<organism evidence="2 3">
    <name type="scientific">Denitratimonas tolerans</name>
    <dbReference type="NCBI Taxonomy" id="1338420"/>
    <lineage>
        <taxon>Bacteria</taxon>
        <taxon>Pseudomonadati</taxon>
        <taxon>Pseudomonadota</taxon>
        <taxon>Gammaproteobacteria</taxon>
        <taxon>Lysobacterales</taxon>
        <taxon>Lysobacteraceae</taxon>
        <taxon>Denitratimonas</taxon>
    </lineage>
</organism>
<dbReference type="AlphaFoldDB" id="A0AAW9R5M6"/>
<evidence type="ECO:0000313" key="3">
    <source>
        <dbReference type="Proteomes" id="UP001364472"/>
    </source>
</evidence>
<keyword evidence="1" id="KW-0732">Signal</keyword>
<evidence type="ECO:0008006" key="4">
    <source>
        <dbReference type="Google" id="ProtNLM"/>
    </source>
</evidence>
<dbReference type="EMBL" id="JBBDHC010000006">
    <property type="protein sequence ID" value="MEJ1249214.1"/>
    <property type="molecule type" value="Genomic_DNA"/>
</dbReference>
<keyword evidence="3" id="KW-1185">Reference proteome</keyword>
<dbReference type="SUPFAM" id="SSF56935">
    <property type="entry name" value="Porins"/>
    <property type="match status" value="1"/>
</dbReference>
<comment type="caution">
    <text evidence="2">The sequence shown here is derived from an EMBL/GenBank/DDBJ whole genome shotgun (WGS) entry which is preliminary data.</text>
</comment>
<evidence type="ECO:0000256" key="1">
    <source>
        <dbReference type="SAM" id="SignalP"/>
    </source>
</evidence>
<protein>
    <recommendedName>
        <fullName evidence="4">Haemolysin activator HlyB C-terminal domain-containing protein</fullName>
    </recommendedName>
</protein>
<accession>A0AAW9R5M6</accession>
<sequence length="339" mass="36009">MQPDSRRHRATPARLLLAAVLACAAMPGAADPAGNLAYGESDAKVLPVLNAQSGQIEALLLLEPDGSGIAPLDRLFPRIGSLPSPRVRGNTTSGRQLRASLQPDPNAGLALLCNQGVQVAVTLGPLSQQCLLAQISDQDDLLRVSTSRPALVLDTGWRSASGAMDMSFGLAWLDASLRTAQEDALPGPGESATPLPALPPLAPVTLGDISLRQAYWSGRFDLGAQRWFSAGASLGSQEMNLLLGGPQRWDTTTVTFGVGYRGLSGRLTGRLIELPRGQGNFQALDLGFSWRTPWQGELSFGAQNLLNQSPDTSKWPLSDLPALEAPGGRTPYVRYKQDL</sequence>
<feature type="signal peptide" evidence="1">
    <location>
        <begin position="1"/>
        <end position="24"/>
    </location>
</feature>
<dbReference type="Proteomes" id="UP001364472">
    <property type="component" value="Unassembled WGS sequence"/>
</dbReference>
<evidence type="ECO:0000313" key="2">
    <source>
        <dbReference type="EMBL" id="MEJ1249214.1"/>
    </source>
</evidence>
<name>A0AAW9R5M6_9GAMM</name>
<gene>
    <name evidence="2" type="ORF">WB794_05950</name>
</gene>
<feature type="chain" id="PRO_5043925654" description="Haemolysin activator HlyB C-terminal domain-containing protein" evidence="1">
    <location>
        <begin position="25"/>
        <end position="339"/>
    </location>
</feature>